<dbReference type="Proteomes" id="UP000007494">
    <property type="component" value="Chromosome X"/>
</dbReference>
<dbReference type="OrthoDB" id="407390at2759"/>
<dbReference type="SUPFAM" id="SSF55874">
    <property type="entry name" value="ATPase domain of HSP90 chaperone/DNA topoisomerase II/histidine kinase"/>
    <property type="match status" value="1"/>
</dbReference>
<evidence type="ECO:0000256" key="1">
    <source>
        <dbReference type="RuleBase" id="RU366032"/>
    </source>
</evidence>
<keyword evidence="5" id="KW-1185">Reference proteome</keyword>
<feature type="compositionally biased region" description="Basic and acidic residues" evidence="2">
    <location>
        <begin position="626"/>
        <end position="652"/>
    </location>
</feature>
<dbReference type="PRINTS" id="PR00344">
    <property type="entry name" value="BCTRLSENSOR"/>
</dbReference>
<comment type="subcellular location">
    <subcellularLocation>
        <location evidence="1">Mitochondrion matrix</location>
    </subcellularLocation>
</comment>
<feature type="domain" description="Histidine kinase/HSP90-like ATPase" evidence="3">
    <location>
        <begin position="433"/>
        <end position="604"/>
    </location>
</feature>
<comment type="similarity">
    <text evidence="1">Belongs to the PDK/BCKDK protein kinase family.</text>
</comment>
<dbReference type="Pfam" id="PF02518">
    <property type="entry name" value="HATPase_c"/>
    <property type="match status" value="1"/>
</dbReference>
<evidence type="ECO:0000259" key="3">
    <source>
        <dbReference type="Pfam" id="PF02518"/>
    </source>
</evidence>
<keyword evidence="1" id="KW-0547">Nucleotide-binding</keyword>
<dbReference type="InParanoid" id="F0VLN7"/>
<keyword evidence="4" id="KW-0670">Pyruvate</keyword>
<evidence type="ECO:0000313" key="5">
    <source>
        <dbReference type="Proteomes" id="UP000007494"/>
    </source>
</evidence>
<dbReference type="RefSeq" id="XP_003884196.1">
    <property type="nucleotide sequence ID" value="XM_003884147.1"/>
</dbReference>
<dbReference type="EMBL" id="FR823391">
    <property type="protein sequence ID" value="CBZ54165.1"/>
    <property type="molecule type" value="Genomic_DNA"/>
</dbReference>
<sequence>MPQRRMRFASLLAPVPETPEQQSRTTRFLLHELRARFAAQISTLQALGALLDQARAAVHNLRKPGAFFYEPSPRADASEGGPSTVQSGAEQRAAVSTAPRLEGMLKMAHETLLQQYAILLPEGRGEATAPGDASGAAGSAAGRWKKGSLRFQQDFLALVPALRSLHARVVALVVAGARQQFQEAWTQLEKLREAGGRGGEKIKAEGSFLLQQYESQLEHSLQAFLVRNVSLGVLLCHFDHLHHQMQARWPQTRPFPGRCSASLPTPDACCQAACFRLHFPSTLSIPLHAVPPGFPHAESPGGPRGSTKVRFAHTSAALESRDTAALGDWEGGCGTEEDALGGSLPQVIGVMDRRCQPAAQLRAAIQQAQSLCRGVAGTAPPVRVFTLEAAPHGGGEVSQALRGSAASPPQFPAETKSLVQPVAAHVVFPSPILRYVLAELLKNAMQATLQKREDDEDASARERSVRFGREETPVDCVLMPVPGGMWIRISDRGVGIREDKKRGIFNCLNKDGQAMKDAATLFMGGETGRRSFVASDTEAETAAATALRASTGEGDTLQKRLEGVRVSGCGVGLLLSRAYMQYFGGELVLRSAPGKGTDCFLFVPSLETRSENLPSTAVPAVWAGKAHKESAEGQSGEGRKQDIVGKSHREDGDSTIPEELLVIDDAAGGARS</sequence>
<dbReference type="EC" id="2.7.11.-" evidence="1"/>
<dbReference type="InterPro" id="IPR039028">
    <property type="entry name" value="BCKD/PDK"/>
</dbReference>
<dbReference type="Gene3D" id="3.30.565.10">
    <property type="entry name" value="Histidine kinase-like ATPase, C-terminal domain"/>
    <property type="match status" value="1"/>
</dbReference>
<dbReference type="InterPro" id="IPR003594">
    <property type="entry name" value="HATPase_dom"/>
</dbReference>
<reference evidence="5" key="1">
    <citation type="journal article" date="2012" name="PLoS Pathog.">
        <title>Comparative genomics of the apicomplexan parasites Toxoplasma gondii and Neospora caninum: Coccidia differing in host range and transmission strategy.</title>
        <authorList>
            <person name="Reid A.J."/>
            <person name="Vermont S.J."/>
            <person name="Cotton J.A."/>
            <person name="Harris D."/>
            <person name="Hill-Cawthorne G.A."/>
            <person name="Konen-Waisman S."/>
            <person name="Latham S.M."/>
            <person name="Mourier T."/>
            <person name="Norton R."/>
            <person name="Quail M.A."/>
            <person name="Sanders M."/>
            <person name="Shanmugam D."/>
            <person name="Sohal A."/>
            <person name="Wasmuth J.D."/>
            <person name="Brunk B."/>
            <person name="Grigg M.E."/>
            <person name="Howard J.C."/>
            <person name="Parkinson J."/>
            <person name="Roos D.S."/>
            <person name="Trees A.J."/>
            <person name="Berriman M."/>
            <person name="Pain A."/>
            <person name="Wastling J.M."/>
        </authorList>
    </citation>
    <scope>NUCLEOTIDE SEQUENCE [LARGE SCALE GENOMIC DNA]</scope>
    <source>
        <strain evidence="5">Liverpool</strain>
    </source>
</reference>
<dbReference type="eggNOG" id="KOG0787">
    <property type="taxonomic scope" value="Eukaryota"/>
</dbReference>
<dbReference type="GeneID" id="13442096"/>
<dbReference type="PANTHER" id="PTHR11947">
    <property type="entry name" value="PYRUVATE DEHYDROGENASE KINASE"/>
    <property type="match status" value="1"/>
</dbReference>
<keyword evidence="1" id="KW-0808">Transferase</keyword>
<dbReference type="AlphaFoldDB" id="F0VLN7"/>
<dbReference type="PANTHER" id="PTHR11947:SF3">
    <property type="entry name" value="[PYRUVATE DEHYDROGENASE (ACETYL-TRANSFERRING)] KINASE, MITOCHONDRIAL"/>
    <property type="match status" value="1"/>
</dbReference>
<dbReference type="GO" id="GO:0004740">
    <property type="term" value="F:pyruvate dehydrogenase (acetyl-transferring) kinase activity"/>
    <property type="evidence" value="ECO:0007669"/>
    <property type="project" value="TreeGrafter"/>
</dbReference>
<keyword evidence="1 4" id="KW-0418">Kinase</keyword>
<dbReference type="VEuPathDB" id="ToxoDB:NCLIV_045970"/>
<feature type="region of interest" description="Disordered" evidence="2">
    <location>
        <begin position="624"/>
        <end position="672"/>
    </location>
</feature>
<dbReference type="InterPro" id="IPR004358">
    <property type="entry name" value="Sig_transdc_His_kin-like_C"/>
</dbReference>
<protein>
    <recommendedName>
        <fullName evidence="1">Protein-serine/threonine kinase</fullName>
        <ecNumber evidence="1">2.7.11.-</ecNumber>
    </recommendedName>
</protein>
<name>F0VLN7_NEOCL</name>
<organism evidence="4 5">
    <name type="scientific">Neospora caninum (strain Liverpool)</name>
    <dbReference type="NCBI Taxonomy" id="572307"/>
    <lineage>
        <taxon>Eukaryota</taxon>
        <taxon>Sar</taxon>
        <taxon>Alveolata</taxon>
        <taxon>Apicomplexa</taxon>
        <taxon>Conoidasida</taxon>
        <taxon>Coccidia</taxon>
        <taxon>Eucoccidiorida</taxon>
        <taxon>Eimeriorina</taxon>
        <taxon>Sarcocystidae</taxon>
        <taxon>Neospora</taxon>
    </lineage>
</organism>
<dbReference type="GO" id="GO:0005524">
    <property type="term" value="F:ATP binding"/>
    <property type="evidence" value="ECO:0007669"/>
    <property type="project" value="UniProtKB-UniRule"/>
</dbReference>
<keyword evidence="1" id="KW-0067">ATP-binding</keyword>
<dbReference type="InterPro" id="IPR036890">
    <property type="entry name" value="HATPase_C_sf"/>
</dbReference>
<gene>
    <name evidence="4" type="ORF">NCLIV_045970</name>
</gene>
<dbReference type="GO" id="GO:0005759">
    <property type="term" value="C:mitochondrial matrix"/>
    <property type="evidence" value="ECO:0007669"/>
    <property type="project" value="UniProtKB-SubCell"/>
</dbReference>
<evidence type="ECO:0000256" key="2">
    <source>
        <dbReference type="SAM" id="MobiDB-lite"/>
    </source>
</evidence>
<keyword evidence="1" id="KW-0496">Mitochondrion</keyword>
<accession>F0VLN7</accession>
<evidence type="ECO:0000313" key="4">
    <source>
        <dbReference type="EMBL" id="CBZ54165.1"/>
    </source>
</evidence>
<dbReference type="GO" id="GO:0010906">
    <property type="term" value="P:regulation of glucose metabolic process"/>
    <property type="evidence" value="ECO:0007669"/>
    <property type="project" value="TreeGrafter"/>
</dbReference>
<proteinExistence type="inferred from homology"/>